<evidence type="ECO:0000313" key="3">
    <source>
        <dbReference type="Proteomes" id="UP001168380"/>
    </source>
</evidence>
<dbReference type="Proteomes" id="UP001168380">
    <property type="component" value="Unassembled WGS sequence"/>
</dbReference>
<comment type="caution">
    <text evidence="2">The sequence shown here is derived from an EMBL/GenBank/DDBJ whole genome shotgun (WGS) entry which is preliminary data.</text>
</comment>
<protein>
    <submittedName>
        <fullName evidence="2">Uncharacterized protein</fullName>
    </submittedName>
</protein>
<sequence>MIRRFSLFRSLGRYRRLAATCFLSCLCFIGLAVYGWGVSWREVGSYAFAALVLLLGTVAVAAFTGWLLYLLRKR</sequence>
<dbReference type="EMBL" id="JAULRT010000052">
    <property type="protein sequence ID" value="MDO3382306.1"/>
    <property type="molecule type" value="Genomic_DNA"/>
</dbReference>
<keyword evidence="3" id="KW-1185">Reference proteome</keyword>
<organism evidence="2 3">
    <name type="scientific">Gilvimarinus algae</name>
    <dbReference type="NCBI Taxonomy" id="3058037"/>
    <lineage>
        <taxon>Bacteria</taxon>
        <taxon>Pseudomonadati</taxon>
        <taxon>Pseudomonadota</taxon>
        <taxon>Gammaproteobacteria</taxon>
        <taxon>Cellvibrionales</taxon>
        <taxon>Cellvibrionaceae</taxon>
        <taxon>Gilvimarinus</taxon>
    </lineage>
</organism>
<name>A0ABT8TDW1_9GAMM</name>
<proteinExistence type="predicted"/>
<keyword evidence="1" id="KW-0812">Transmembrane</keyword>
<keyword evidence="1" id="KW-0472">Membrane</keyword>
<evidence type="ECO:0000256" key="1">
    <source>
        <dbReference type="SAM" id="Phobius"/>
    </source>
</evidence>
<dbReference type="RefSeq" id="WP_302712480.1">
    <property type="nucleotide sequence ID" value="NZ_JAULRT010000052.1"/>
</dbReference>
<accession>A0ABT8TDW1</accession>
<feature type="transmembrane region" description="Helical" evidence="1">
    <location>
        <begin position="48"/>
        <end position="71"/>
    </location>
</feature>
<keyword evidence="1" id="KW-1133">Transmembrane helix</keyword>
<gene>
    <name evidence="2" type="ORF">QWI16_08965</name>
</gene>
<evidence type="ECO:0000313" key="2">
    <source>
        <dbReference type="EMBL" id="MDO3382306.1"/>
    </source>
</evidence>
<reference evidence="2" key="1">
    <citation type="submission" date="2023-07" db="EMBL/GenBank/DDBJ databases">
        <title>Gilvimarinus algae sp. nov., isolated from the surface of Kelp.</title>
        <authorList>
            <person name="Sun Y.Y."/>
            <person name="Gong Y."/>
            <person name="Du Z.J."/>
        </authorList>
    </citation>
    <scope>NUCLEOTIDE SEQUENCE</scope>
    <source>
        <strain evidence="2">SDUM040014</strain>
    </source>
</reference>